<protein>
    <submittedName>
        <fullName evidence="1">Uncharacterized protein</fullName>
    </submittedName>
</protein>
<organism evidence="1 2">
    <name type="scientific">[Myrmecia] bisecta</name>
    <dbReference type="NCBI Taxonomy" id="41462"/>
    <lineage>
        <taxon>Eukaryota</taxon>
        <taxon>Viridiplantae</taxon>
        <taxon>Chlorophyta</taxon>
        <taxon>core chlorophytes</taxon>
        <taxon>Trebouxiophyceae</taxon>
        <taxon>Trebouxiales</taxon>
        <taxon>Trebouxiaceae</taxon>
        <taxon>Myrmecia</taxon>
    </lineage>
</organism>
<dbReference type="Proteomes" id="UP001489004">
    <property type="component" value="Unassembled WGS sequence"/>
</dbReference>
<gene>
    <name evidence="1" type="ORF">WJX72_000354</name>
</gene>
<name>A0AAW1QBC8_9CHLO</name>
<accession>A0AAW1QBC8</accession>
<dbReference type="AlphaFoldDB" id="A0AAW1QBC8"/>
<proteinExistence type="predicted"/>
<dbReference type="EMBL" id="JALJOR010000004">
    <property type="protein sequence ID" value="KAK9817664.1"/>
    <property type="molecule type" value="Genomic_DNA"/>
</dbReference>
<comment type="caution">
    <text evidence="1">The sequence shown here is derived from an EMBL/GenBank/DDBJ whole genome shotgun (WGS) entry which is preliminary data.</text>
</comment>
<evidence type="ECO:0000313" key="2">
    <source>
        <dbReference type="Proteomes" id="UP001489004"/>
    </source>
</evidence>
<reference evidence="1 2" key="1">
    <citation type="journal article" date="2024" name="Nat. Commun.">
        <title>Phylogenomics reveals the evolutionary origins of lichenization in chlorophyte algae.</title>
        <authorList>
            <person name="Puginier C."/>
            <person name="Libourel C."/>
            <person name="Otte J."/>
            <person name="Skaloud P."/>
            <person name="Haon M."/>
            <person name="Grisel S."/>
            <person name="Petersen M."/>
            <person name="Berrin J.G."/>
            <person name="Delaux P.M."/>
            <person name="Dal Grande F."/>
            <person name="Keller J."/>
        </authorList>
    </citation>
    <scope>NUCLEOTIDE SEQUENCE [LARGE SCALE GENOMIC DNA]</scope>
    <source>
        <strain evidence="1 2">SAG 2043</strain>
    </source>
</reference>
<sequence>MAVPLPRIWSKAIGILPRAIPPGLLLEKLTLTNHDEGRLCFQPALLQCANEVIVDVDWLCSVHTQHPPSLDALVDMLTAGHWSRLELKATEIKSRTPTGMWKEG</sequence>
<evidence type="ECO:0000313" key="1">
    <source>
        <dbReference type="EMBL" id="KAK9817664.1"/>
    </source>
</evidence>
<keyword evidence="2" id="KW-1185">Reference proteome</keyword>